<dbReference type="EMBL" id="JARBHB010000005">
    <property type="protein sequence ID" value="KAJ8882663.1"/>
    <property type="molecule type" value="Genomic_DNA"/>
</dbReference>
<gene>
    <name evidence="2" type="ORF">PR048_014475</name>
</gene>
<evidence type="ECO:0000313" key="3">
    <source>
        <dbReference type="Proteomes" id="UP001159363"/>
    </source>
</evidence>
<sequence length="159" mass="17790">MVEDDDTAAAVTLRSISRKAYLYLRKNVGQPLPGLPTIRKLAGNLKCLPGAQKEVGTFRVERNNFLDYGIRLPCGTEVLKWQLQQILHDKELPLTPKLDSRVHLNVSDNVNRGNSEVGVEDNEDEPEEEQTQLADSLNGSDEEEALRYLAGYLAHCSKD</sequence>
<feature type="region of interest" description="Disordered" evidence="1">
    <location>
        <begin position="109"/>
        <end position="140"/>
    </location>
</feature>
<evidence type="ECO:0000313" key="2">
    <source>
        <dbReference type="EMBL" id="KAJ8882663.1"/>
    </source>
</evidence>
<accession>A0ABQ9HEC2</accession>
<proteinExistence type="predicted"/>
<evidence type="ECO:0000256" key="1">
    <source>
        <dbReference type="SAM" id="MobiDB-lite"/>
    </source>
</evidence>
<reference evidence="2 3" key="1">
    <citation type="submission" date="2023-02" db="EMBL/GenBank/DDBJ databases">
        <title>LHISI_Scaffold_Assembly.</title>
        <authorList>
            <person name="Stuart O.P."/>
            <person name="Cleave R."/>
            <person name="Magrath M.J.L."/>
            <person name="Mikheyev A.S."/>
        </authorList>
    </citation>
    <scope>NUCLEOTIDE SEQUENCE [LARGE SCALE GENOMIC DNA]</scope>
    <source>
        <strain evidence="2">Daus_M_001</strain>
        <tissue evidence="2">Leg muscle</tissue>
    </source>
</reference>
<keyword evidence="3" id="KW-1185">Reference proteome</keyword>
<feature type="compositionally biased region" description="Acidic residues" evidence="1">
    <location>
        <begin position="118"/>
        <end position="130"/>
    </location>
</feature>
<name>A0ABQ9HEC2_9NEOP</name>
<dbReference type="Proteomes" id="UP001159363">
    <property type="component" value="Chromosome 4"/>
</dbReference>
<organism evidence="2 3">
    <name type="scientific">Dryococelus australis</name>
    <dbReference type="NCBI Taxonomy" id="614101"/>
    <lineage>
        <taxon>Eukaryota</taxon>
        <taxon>Metazoa</taxon>
        <taxon>Ecdysozoa</taxon>
        <taxon>Arthropoda</taxon>
        <taxon>Hexapoda</taxon>
        <taxon>Insecta</taxon>
        <taxon>Pterygota</taxon>
        <taxon>Neoptera</taxon>
        <taxon>Polyneoptera</taxon>
        <taxon>Phasmatodea</taxon>
        <taxon>Verophasmatodea</taxon>
        <taxon>Anareolatae</taxon>
        <taxon>Phasmatidae</taxon>
        <taxon>Eurycanthinae</taxon>
        <taxon>Dryococelus</taxon>
    </lineage>
</organism>
<protein>
    <submittedName>
        <fullName evidence="2">Uncharacterized protein</fullName>
    </submittedName>
</protein>
<comment type="caution">
    <text evidence="2">The sequence shown here is derived from an EMBL/GenBank/DDBJ whole genome shotgun (WGS) entry which is preliminary data.</text>
</comment>